<keyword evidence="8" id="KW-1185">Reference proteome</keyword>
<dbReference type="Proteomes" id="UP001157017">
    <property type="component" value="Unassembled WGS sequence"/>
</dbReference>
<evidence type="ECO:0000256" key="2">
    <source>
        <dbReference type="ARBA" id="ARBA00022475"/>
    </source>
</evidence>
<sequence>MQVVPLTGGGAGAFGPLLRALRAGRLVPLLADRDLTASGVEVDLLGERARVAPGPAALALTSGAALHPVSIRYERPAGGSPRHGVVITWHPEVPVPAEGTKAERIAAMTQGCADALGAAIRQTPQDWHMLQRVFLADLDEAHRERVAP</sequence>
<dbReference type="Pfam" id="PF03279">
    <property type="entry name" value="Lip_A_acyltrans"/>
    <property type="match status" value="1"/>
</dbReference>
<comment type="subcellular location">
    <subcellularLocation>
        <location evidence="1">Cell inner membrane</location>
    </subcellularLocation>
</comment>
<reference evidence="8" key="1">
    <citation type="journal article" date="2019" name="Int. J. Syst. Evol. Microbiol.">
        <title>The Global Catalogue of Microorganisms (GCM) 10K type strain sequencing project: providing services to taxonomists for standard genome sequencing and annotation.</title>
        <authorList>
            <consortium name="The Broad Institute Genomics Platform"/>
            <consortium name="The Broad Institute Genome Sequencing Center for Infectious Disease"/>
            <person name="Wu L."/>
            <person name="Ma J."/>
        </authorList>
    </citation>
    <scope>NUCLEOTIDE SEQUENCE [LARGE SCALE GENOMIC DNA]</scope>
    <source>
        <strain evidence="8">NBRC 108730</strain>
    </source>
</reference>
<name>A0ABQ6JE71_9ACTN</name>
<keyword evidence="3" id="KW-0997">Cell inner membrane</keyword>
<dbReference type="InterPro" id="IPR004960">
    <property type="entry name" value="LipA_acyltrans"/>
</dbReference>
<keyword evidence="5" id="KW-0472">Membrane</keyword>
<keyword evidence="4" id="KW-0808">Transferase</keyword>
<gene>
    <name evidence="7" type="ORF">GCM10025868_04520</name>
</gene>
<keyword evidence="6" id="KW-0012">Acyltransferase</keyword>
<evidence type="ECO:0000313" key="8">
    <source>
        <dbReference type="Proteomes" id="UP001157017"/>
    </source>
</evidence>
<accession>A0ABQ6JE71</accession>
<evidence type="ECO:0000256" key="6">
    <source>
        <dbReference type="ARBA" id="ARBA00023315"/>
    </source>
</evidence>
<dbReference type="PANTHER" id="PTHR30606:SF10">
    <property type="entry name" value="PHOSPHATIDYLINOSITOL MANNOSIDE ACYLTRANSFERASE"/>
    <property type="match status" value="1"/>
</dbReference>
<organism evidence="7 8">
    <name type="scientific">Angustibacter aerolatus</name>
    <dbReference type="NCBI Taxonomy" id="1162965"/>
    <lineage>
        <taxon>Bacteria</taxon>
        <taxon>Bacillati</taxon>
        <taxon>Actinomycetota</taxon>
        <taxon>Actinomycetes</taxon>
        <taxon>Kineosporiales</taxon>
        <taxon>Kineosporiaceae</taxon>
    </lineage>
</organism>
<protein>
    <submittedName>
        <fullName evidence="7">Uncharacterized protein</fullName>
    </submittedName>
</protein>
<evidence type="ECO:0000313" key="7">
    <source>
        <dbReference type="EMBL" id="GMA85202.1"/>
    </source>
</evidence>
<dbReference type="EMBL" id="BSUZ01000001">
    <property type="protein sequence ID" value="GMA85202.1"/>
    <property type="molecule type" value="Genomic_DNA"/>
</dbReference>
<evidence type="ECO:0000256" key="1">
    <source>
        <dbReference type="ARBA" id="ARBA00004533"/>
    </source>
</evidence>
<keyword evidence="2" id="KW-1003">Cell membrane</keyword>
<dbReference type="PANTHER" id="PTHR30606">
    <property type="entry name" value="LIPID A BIOSYNTHESIS LAUROYL ACYLTRANSFERASE"/>
    <property type="match status" value="1"/>
</dbReference>
<evidence type="ECO:0000256" key="5">
    <source>
        <dbReference type="ARBA" id="ARBA00023136"/>
    </source>
</evidence>
<proteinExistence type="predicted"/>
<comment type="caution">
    <text evidence="7">The sequence shown here is derived from an EMBL/GenBank/DDBJ whole genome shotgun (WGS) entry which is preliminary data.</text>
</comment>
<evidence type="ECO:0000256" key="4">
    <source>
        <dbReference type="ARBA" id="ARBA00022679"/>
    </source>
</evidence>
<evidence type="ECO:0000256" key="3">
    <source>
        <dbReference type="ARBA" id="ARBA00022519"/>
    </source>
</evidence>